<comment type="caution">
    <text evidence="3">The sequence shown here is derived from an EMBL/GenBank/DDBJ whole genome shotgun (WGS) entry which is preliminary data.</text>
</comment>
<evidence type="ECO:0000313" key="3">
    <source>
        <dbReference type="EMBL" id="GAI16603.1"/>
    </source>
</evidence>
<dbReference type="GO" id="GO:0006402">
    <property type="term" value="P:mRNA catabolic process"/>
    <property type="evidence" value="ECO:0007669"/>
    <property type="project" value="InterPro"/>
</dbReference>
<dbReference type="InterPro" id="IPR020568">
    <property type="entry name" value="Ribosomal_Su5_D2-typ_SF"/>
</dbReference>
<name>X1LBZ5_9ZZZZ</name>
<keyword evidence="1" id="KW-0694">RNA-binding</keyword>
<dbReference type="AlphaFoldDB" id="X1LBZ5"/>
<reference evidence="3" key="1">
    <citation type="journal article" date="2014" name="Front. Microbiol.">
        <title>High frequency of phylogenetically diverse reductive dehalogenase-homologous genes in deep subseafloor sedimentary metagenomes.</title>
        <authorList>
            <person name="Kawai M."/>
            <person name="Futagami T."/>
            <person name="Toyoda A."/>
            <person name="Takaki Y."/>
            <person name="Nishi S."/>
            <person name="Hori S."/>
            <person name="Arai W."/>
            <person name="Tsubouchi T."/>
            <person name="Morono Y."/>
            <person name="Uchiyama I."/>
            <person name="Ito T."/>
            <person name="Fujiyama A."/>
            <person name="Inagaki F."/>
            <person name="Takami H."/>
        </authorList>
    </citation>
    <scope>NUCLEOTIDE SEQUENCE</scope>
    <source>
        <strain evidence="3">Expedition CK06-06</strain>
    </source>
</reference>
<dbReference type="GO" id="GO:0003723">
    <property type="term" value="F:RNA binding"/>
    <property type="evidence" value="ECO:0007669"/>
    <property type="project" value="UniProtKB-KW"/>
</dbReference>
<dbReference type="GO" id="GO:0004654">
    <property type="term" value="F:polyribonucleotide nucleotidyltransferase activity"/>
    <property type="evidence" value="ECO:0007669"/>
    <property type="project" value="InterPro"/>
</dbReference>
<protein>
    <recommendedName>
        <fullName evidence="2">Exoribonuclease phosphorolytic domain-containing protein</fullName>
    </recommendedName>
</protein>
<gene>
    <name evidence="3" type="ORF">S06H3_16427</name>
</gene>
<dbReference type="GO" id="GO:0005829">
    <property type="term" value="C:cytosol"/>
    <property type="evidence" value="ECO:0007669"/>
    <property type="project" value="TreeGrafter"/>
</dbReference>
<evidence type="ECO:0000259" key="2">
    <source>
        <dbReference type="Pfam" id="PF01138"/>
    </source>
</evidence>
<dbReference type="InterPro" id="IPR012162">
    <property type="entry name" value="PNPase"/>
</dbReference>
<accession>X1LBZ5</accession>
<dbReference type="SUPFAM" id="SSF54211">
    <property type="entry name" value="Ribosomal protein S5 domain 2-like"/>
    <property type="match status" value="1"/>
</dbReference>
<dbReference type="PANTHER" id="PTHR11252:SF0">
    <property type="entry name" value="POLYRIBONUCLEOTIDE NUCLEOTIDYLTRANSFERASE 1, MITOCHONDRIAL"/>
    <property type="match status" value="1"/>
</dbReference>
<feature type="non-terminal residue" evidence="3">
    <location>
        <position position="126"/>
    </location>
</feature>
<dbReference type="InterPro" id="IPR001247">
    <property type="entry name" value="ExoRNase_PH_dom1"/>
</dbReference>
<sequence>MTEFQSFECEVGGRSLIIDTGKLAKQASGAATVRYGDTVVLVTACIGKEPREGVDFLPLTVDYEERLYAAGKIPGGFIRREGRPSQEATLAGRLTDRPLRPLLPKAWRNDIQLIITILSADQENDP</sequence>
<proteinExistence type="predicted"/>
<organism evidence="3">
    <name type="scientific">marine sediment metagenome</name>
    <dbReference type="NCBI Taxonomy" id="412755"/>
    <lineage>
        <taxon>unclassified sequences</taxon>
        <taxon>metagenomes</taxon>
        <taxon>ecological metagenomes</taxon>
    </lineage>
</organism>
<evidence type="ECO:0000256" key="1">
    <source>
        <dbReference type="ARBA" id="ARBA00022884"/>
    </source>
</evidence>
<dbReference type="Pfam" id="PF01138">
    <property type="entry name" value="RNase_PH"/>
    <property type="match status" value="1"/>
</dbReference>
<dbReference type="InterPro" id="IPR027408">
    <property type="entry name" value="PNPase/RNase_PH_dom_sf"/>
</dbReference>
<dbReference type="PANTHER" id="PTHR11252">
    <property type="entry name" value="POLYRIBONUCLEOTIDE NUCLEOTIDYLTRANSFERASE"/>
    <property type="match status" value="1"/>
</dbReference>
<dbReference type="GO" id="GO:0000175">
    <property type="term" value="F:3'-5'-RNA exonuclease activity"/>
    <property type="evidence" value="ECO:0007669"/>
    <property type="project" value="TreeGrafter"/>
</dbReference>
<feature type="domain" description="Exoribonuclease phosphorolytic" evidence="2">
    <location>
        <begin position="13"/>
        <end position="122"/>
    </location>
</feature>
<dbReference type="EMBL" id="BARV01008127">
    <property type="protein sequence ID" value="GAI16603.1"/>
    <property type="molecule type" value="Genomic_DNA"/>
</dbReference>
<dbReference type="Gene3D" id="3.30.230.70">
    <property type="entry name" value="GHMP Kinase, N-terminal domain"/>
    <property type="match status" value="1"/>
</dbReference>